<dbReference type="Gene3D" id="3.40.50.300">
    <property type="entry name" value="P-loop containing nucleotide triphosphate hydrolases"/>
    <property type="match status" value="2"/>
</dbReference>
<dbReference type="CDD" id="cd03215">
    <property type="entry name" value="ABC_Carb_Monos_II"/>
    <property type="match status" value="1"/>
</dbReference>
<dbReference type="InterPro" id="IPR017871">
    <property type="entry name" value="ABC_transporter-like_CS"/>
</dbReference>
<evidence type="ECO:0000313" key="13">
    <source>
        <dbReference type="Proteomes" id="UP000000379"/>
    </source>
</evidence>
<keyword evidence="7" id="KW-0067">ATP-binding</keyword>
<dbReference type="KEGG" id="tra:Trad_0696"/>
<dbReference type="STRING" id="649638.Trad_0696"/>
<dbReference type="Pfam" id="PF00005">
    <property type="entry name" value="ABC_tran"/>
    <property type="match status" value="2"/>
</dbReference>
<protein>
    <submittedName>
        <fullName evidence="12">ABC transporter related protein</fullName>
    </submittedName>
</protein>
<dbReference type="FunFam" id="3.40.50.300:FF:000127">
    <property type="entry name" value="Ribose import ATP-binding protein RbsA"/>
    <property type="match status" value="1"/>
</dbReference>
<comment type="subcellular location">
    <subcellularLocation>
        <location evidence="1">Cell membrane</location>
        <topology evidence="1">Peripheral membrane protein</topology>
    </subcellularLocation>
</comment>
<evidence type="ECO:0000256" key="10">
    <source>
        <dbReference type="SAM" id="MobiDB-lite"/>
    </source>
</evidence>
<dbReference type="CDD" id="cd03216">
    <property type="entry name" value="ABC_Carb_Monos_I"/>
    <property type="match status" value="1"/>
</dbReference>
<feature type="region of interest" description="Disordered" evidence="10">
    <location>
        <begin position="494"/>
        <end position="518"/>
    </location>
</feature>
<reference evidence="13" key="1">
    <citation type="submission" date="2010-05" db="EMBL/GenBank/DDBJ databases">
        <title>The complete genome of Truepera radiovictris DSM 17093.</title>
        <authorList>
            <consortium name="US DOE Joint Genome Institute (JGI-PGF)"/>
            <person name="Lucas S."/>
            <person name="Copeland A."/>
            <person name="Lapidus A."/>
            <person name="Glavina del Rio T."/>
            <person name="Dalin E."/>
            <person name="Tice H."/>
            <person name="Bruce D."/>
            <person name="Goodwin L."/>
            <person name="Pitluck S."/>
            <person name="Kyrpides N."/>
            <person name="Mavromatis K."/>
            <person name="Ovchinnikova G."/>
            <person name="Munk A.C."/>
            <person name="Detter J.C."/>
            <person name="Han C."/>
            <person name="Tapia R."/>
            <person name="Land M."/>
            <person name="Hauser L."/>
            <person name="Markowitz V."/>
            <person name="Cheng J.-F."/>
            <person name="Hugenholtz P."/>
            <person name="Woyke T."/>
            <person name="Wu D."/>
            <person name="Tindall B."/>
            <person name="Pomrenke H.G."/>
            <person name="Brambilla E."/>
            <person name="Klenk H.-P."/>
            <person name="Eisen J.A."/>
        </authorList>
    </citation>
    <scope>NUCLEOTIDE SEQUENCE [LARGE SCALE GENOMIC DNA]</scope>
    <source>
        <strain evidence="13">DSM 17093 / CIP 108686 / LMG 22925 / RQ-24</strain>
    </source>
</reference>
<dbReference type="eggNOG" id="COG1129">
    <property type="taxonomic scope" value="Bacteria"/>
</dbReference>
<dbReference type="GO" id="GO:0005886">
    <property type="term" value="C:plasma membrane"/>
    <property type="evidence" value="ECO:0007669"/>
    <property type="project" value="UniProtKB-SubCell"/>
</dbReference>
<dbReference type="PANTHER" id="PTHR43790:SF3">
    <property type="entry name" value="D-ALLOSE IMPORT ATP-BINDING PROTEIN ALSA-RELATED"/>
    <property type="match status" value="1"/>
</dbReference>
<dbReference type="Proteomes" id="UP000000379">
    <property type="component" value="Chromosome"/>
</dbReference>
<dbReference type="InterPro" id="IPR050107">
    <property type="entry name" value="ABC_carbohydrate_import_ATPase"/>
</dbReference>
<dbReference type="SUPFAM" id="SSF52540">
    <property type="entry name" value="P-loop containing nucleoside triphosphate hydrolases"/>
    <property type="match status" value="2"/>
</dbReference>
<dbReference type="PROSITE" id="PS50893">
    <property type="entry name" value="ABC_TRANSPORTER_2"/>
    <property type="match status" value="2"/>
</dbReference>
<keyword evidence="8" id="KW-1278">Translocase</keyword>
<evidence type="ECO:0000256" key="5">
    <source>
        <dbReference type="ARBA" id="ARBA00022737"/>
    </source>
</evidence>
<sequence>MSPPPALSAQHLTRDFGSVRVLDGVSLELLPGEVHAVVGENGAGKSTLMKLLSGYLSPTAGTIRLGGAEVRFRRPRDAEARGVVLIHQEINLADDLTVEANIFLGVEKHRGPFLQRREMRARAAELLAELKTPVDPRARVGALSVSQKQMVEIAKAVSRDVRVLLMDEPTDVLTGKETAVLFRLIRRLKAQGVTVVYITHKLAEVAEIADRVSVLRDGKLVTTAPAAALTQDEMASLMVGRELSDMYPPKRPPARAEVVFAAKDVSVPGWARGVTFELRRGEVLGFAGLVGAGRTELFEGILGLRPMTGTLTRNGRPLRIRSLRDAVAARVAYVSEDRKGKGLLTELPLRPNLTLLSLKRYAHPLLDPRREQEALTRAVRTFDIRAPSLFVKAGALSGGNQQKLVLAKVMETDPEILILDEPTRGIDIGTKRQIYFFIQQLLQEGRSCILISSELPELVGLAHRVVVMRSGVVTGTLAGEAVNENEIVRYATGLKRAPDAAPPDAAPRDRPSPKGRAA</sequence>
<evidence type="ECO:0000256" key="7">
    <source>
        <dbReference type="ARBA" id="ARBA00022840"/>
    </source>
</evidence>
<organism evidence="12 13">
    <name type="scientific">Truepera radiovictrix (strain DSM 17093 / CIP 108686 / LMG 22925 / RQ-24)</name>
    <dbReference type="NCBI Taxonomy" id="649638"/>
    <lineage>
        <taxon>Bacteria</taxon>
        <taxon>Thermotogati</taxon>
        <taxon>Deinococcota</taxon>
        <taxon>Deinococci</taxon>
        <taxon>Trueperales</taxon>
        <taxon>Trueperaceae</taxon>
        <taxon>Truepera</taxon>
    </lineage>
</organism>
<keyword evidence="9" id="KW-0472">Membrane</keyword>
<evidence type="ECO:0000256" key="3">
    <source>
        <dbReference type="ARBA" id="ARBA00022475"/>
    </source>
</evidence>
<evidence type="ECO:0000256" key="1">
    <source>
        <dbReference type="ARBA" id="ARBA00004202"/>
    </source>
</evidence>
<dbReference type="PANTHER" id="PTHR43790">
    <property type="entry name" value="CARBOHYDRATE TRANSPORT ATP-BINDING PROTEIN MG119-RELATED"/>
    <property type="match status" value="1"/>
</dbReference>
<name>D7CTH5_TRURR</name>
<evidence type="ECO:0000256" key="2">
    <source>
        <dbReference type="ARBA" id="ARBA00022448"/>
    </source>
</evidence>
<evidence type="ECO:0000256" key="8">
    <source>
        <dbReference type="ARBA" id="ARBA00022967"/>
    </source>
</evidence>
<dbReference type="SMART" id="SM00382">
    <property type="entry name" value="AAA"/>
    <property type="match status" value="2"/>
</dbReference>
<evidence type="ECO:0000259" key="11">
    <source>
        <dbReference type="PROSITE" id="PS50893"/>
    </source>
</evidence>
<feature type="domain" description="ABC transporter" evidence="11">
    <location>
        <begin position="254"/>
        <end position="495"/>
    </location>
</feature>
<dbReference type="GO" id="GO:0016887">
    <property type="term" value="F:ATP hydrolysis activity"/>
    <property type="evidence" value="ECO:0007669"/>
    <property type="project" value="InterPro"/>
</dbReference>
<keyword evidence="2" id="KW-0813">Transport</keyword>
<dbReference type="OrthoDB" id="9776369at2"/>
<evidence type="ECO:0000313" key="12">
    <source>
        <dbReference type="EMBL" id="ADI13832.1"/>
    </source>
</evidence>
<dbReference type="RefSeq" id="WP_013177204.1">
    <property type="nucleotide sequence ID" value="NC_014221.1"/>
</dbReference>
<dbReference type="GO" id="GO:0005524">
    <property type="term" value="F:ATP binding"/>
    <property type="evidence" value="ECO:0007669"/>
    <property type="project" value="UniProtKB-KW"/>
</dbReference>
<gene>
    <name evidence="12" type="ordered locus">Trad_0696</name>
</gene>
<keyword evidence="6" id="KW-0547">Nucleotide-binding</keyword>
<accession>D7CTH5</accession>
<dbReference type="EMBL" id="CP002049">
    <property type="protein sequence ID" value="ADI13832.1"/>
    <property type="molecule type" value="Genomic_DNA"/>
</dbReference>
<dbReference type="AlphaFoldDB" id="D7CTH5"/>
<dbReference type="InterPro" id="IPR027417">
    <property type="entry name" value="P-loop_NTPase"/>
</dbReference>
<dbReference type="InterPro" id="IPR003593">
    <property type="entry name" value="AAA+_ATPase"/>
</dbReference>
<keyword evidence="5" id="KW-0677">Repeat</keyword>
<evidence type="ECO:0000256" key="4">
    <source>
        <dbReference type="ARBA" id="ARBA00022597"/>
    </source>
</evidence>
<keyword evidence="4" id="KW-0762">Sugar transport</keyword>
<dbReference type="PROSITE" id="PS00211">
    <property type="entry name" value="ABC_TRANSPORTER_1"/>
    <property type="match status" value="1"/>
</dbReference>
<evidence type="ECO:0000256" key="9">
    <source>
        <dbReference type="ARBA" id="ARBA00023136"/>
    </source>
</evidence>
<evidence type="ECO:0000256" key="6">
    <source>
        <dbReference type="ARBA" id="ARBA00022741"/>
    </source>
</evidence>
<feature type="domain" description="ABC transporter" evidence="11">
    <location>
        <begin position="7"/>
        <end position="242"/>
    </location>
</feature>
<reference evidence="12 13" key="2">
    <citation type="journal article" date="2011" name="Stand. Genomic Sci.">
        <title>Complete genome sequence of Truepera radiovictrix type strain (RQ-24).</title>
        <authorList>
            <person name="Ivanova N."/>
            <person name="Rohde C."/>
            <person name="Munk C."/>
            <person name="Nolan M."/>
            <person name="Lucas S."/>
            <person name="Del Rio T.G."/>
            <person name="Tice H."/>
            <person name="Deshpande S."/>
            <person name="Cheng J.F."/>
            <person name="Tapia R."/>
            <person name="Han C."/>
            <person name="Goodwin L."/>
            <person name="Pitluck S."/>
            <person name="Liolios K."/>
            <person name="Mavromatis K."/>
            <person name="Mikhailova N."/>
            <person name="Pati A."/>
            <person name="Chen A."/>
            <person name="Palaniappan K."/>
            <person name="Land M."/>
            <person name="Hauser L."/>
            <person name="Chang Y.J."/>
            <person name="Jeffries C.D."/>
            <person name="Brambilla E."/>
            <person name="Rohde M."/>
            <person name="Goker M."/>
            <person name="Tindall B.J."/>
            <person name="Woyke T."/>
            <person name="Bristow J."/>
            <person name="Eisen J.A."/>
            <person name="Markowitz V."/>
            <person name="Hugenholtz P."/>
            <person name="Kyrpides N.C."/>
            <person name="Klenk H.P."/>
            <person name="Lapidus A."/>
        </authorList>
    </citation>
    <scope>NUCLEOTIDE SEQUENCE [LARGE SCALE GENOMIC DNA]</scope>
    <source>
        <strain evidence="13">DSM 17093 / CIP 108686 / LMG 22925 / RQ-24</strain>
    </source>
</reference>
<dbReference type="InterPro" id="IPR003439">
    <property type="entry name" value="ABC_transporter-like_ATP-bd"/>
</dbReference>
<dbReference type="HOGENOM" id="CLU_000604_92_3_0"/>
<keyword evidence="13" id="KW-1185">Reference proteome</keyword>
<keyword evidence="3" id="KW-1003">Cell membrane</keyword>
<proteinExistence type="predicted"/>